<feature type="compositionally biased region" description="Basic residues" evidence="1">
    <location>
        <begin position="1556"/>
        <end position="1565"/>
    </location>
</feature>
<feature type="compositionally biased region" description="Pro residues" evidence="1">
    <location>
        <begin position="652"/>
        <end position="661"/>
    </location>
</feature>
<reference evidence="2 3" key="1">
    <citation type="journal article" date="2006" name="Nature">
        <title>Insights from the genome of the biotrophic fungal plant pathogen Ustilago maydis.</title>
        <authorList>
            <person name="Kamper J."/>
            <person name="Kahmann R."/>
            <person name="Bolker M."/>
            <person name="Ma L.J."/>
            <person name="Brefort T."/>
            <person name="Saville B.J."/>
            <person name="Banuett F."/>
            <person name="Kronstad J.W."/>
            <person name="Gold S.E."/>
            <person name="Muller O."/>
            <person name="Perlin M.H."/>
            <person name="Wosten H.A."/>
            <person name="de Vries R."/>
            <person name="Ruiz-Herrera J."/>
            <person name="Reynaga-Pena C.G."/>
            <person name="Snetselaar K."/>
            <person name="McCann M."/>
            <person name="Perez-Martin J."/>
            <person name="Feldbrugge M."/>
            <person name="Basse C.W."/>
            <person name="Steinberg G."/>
            <person name="Ibeas J.I."/>
            <person name="Holloman W."/>
            <person name="Guzman P."/>
            <person name="Farman M."/>
            <person name="Stajich J.E."/>
            <person name="Sentandreu R."/>
            <person name="Gonzalez-Prieto J.M."/>
            <person name="Kennell J.C."/>
            <person name="Molina L."/>
            <person name="Schirawski J."/>
            <person name="Mendoza-Mendoza A."/>
            <person name="Greilinger D."/>
            <person name="Munch K."/>
            <person name="Rossel N."/>
            <person name="Scherer M."/>
            <person name="Vranes M."/>
            <person name="Ladendorf O."/>
            <person name="Vincon V."/>
            <person name="Fuchs U."/>
            <person name="Sandrock B."/>
            <person name="Meng S."/>
            <person name="Ho E.C."/>
            <person name="Cahill M.J."/>
            <person name="Boyce K.J."/>
            <person name="Klose J."/>
            <person name="Klosterman S.J."/>
            <person name="Deelstra H.J."/>
            <person name="Ortiz-Castellanos L."/>
            <person name="Li W."/>
            <person name="Sanchez-Alonso P."/>
            <person name="Schreier P.H."/>
            <person name="Hauser-Hahn I."/>
            <person name="Vaupel M."/>
            <person name="Koopmann E."/>
            <person name="Friedrich G."/>
            <person name="Voss H."/>
            <person name="Schluter T."/>
            <person name="Margolis J."/>
            <person name="Platt D."/>
            <person name="Swimmer C."/>
            <person name="Gnirke A."/>
            <person name="Chen F."/>
            <person name="Vysotskaia V."/>
            <person name="Mannhaupt G."/>
            <person name="Guldener U."/>
            <person name="Munsterkotter M."/>
            <person name="Haase D."/>
            <person name="Oesterheld M."/>
            <person name="Mewes H.W."/>
            <person name="Mauceli E.W."/>
            <person name="DeCaprio D."/>
            <person name="Wade C.M."/>
            <person name="Butler J."/>
            <person name="Young S."/>
            <person name="Jaffe D.B."/>
            <person name="Calvo S."/>
            <person name="Nusbaum C."/>
            <person name="Galagan J."/>
            <person name="Birren B.W."/>
        </authorList>
    </citation>
    <scope>NUCLEOTIDE SEQUENCE [LARGE SCALE GENOMIC DNA]</scope>
    <source>
        <strain evidence="3">DSM 14603 / FGSC 9021 / UM521</strain>
    </source>
</reference>
<feature type="region of interest" description="Disordered" evidence="1">
    <location>
        <begin position="967"/>
        <end position="986"/>
    </location>
</feature>
<feature type="region of interest" description="Disordered" evidence="1">
    <location>
        <begin position="237"/>
        <end position="279"/>
    </location>
</feature>
<evidence type="ECO:0000313" key="2">
    <source>
        <dbReference type="EMBL" id="KIS69088.1"/>
    </source>
</evidence>
<feature type="compositionally biased region" description="Polar residues" evidence="1">
    <location>
        <begin position="1045"/>
        <end position="1069"/>
    </location>
</feature>
<dbReference type="GeneID" id="23563641"/>
<feature type="compositionally biased region" description="Polar residues" evidence="1">
    <location>
        <begin position="1569"/>
        <end position="1585"/>
    </location>
</feature>
<sequence>MGQHQSKAPCHAPFPDVPRPYPIAASGWLKASRRRKAGPSTDTISLPHHHFIPHQQRQRSAGPIRTRPEPSEYALRPSLPPSFITASPSHDLDYSPSKREEELATTKMHPTDSGTETDDSKTVRRISAHRISASPRQPPLPEESEVRKDHLVSDTAASLLPNTELLSAPAPSPDSDPTLSYAHRIGLIDHPDTTSLTVPAGVAYFSDSTARHASNGSGEQANNVVASTHSNMLRASHGGYEPSSHSMRSTSERGRNRRDHHLKARGSPMNAISSSSGRPRALIDKLLGVKGSAPEASPAETSSITVQAQPTEAASNTASVRTRLRSASQKPSPDRTIKRASAPLSFRQPSFSQLQSMKQPVESSMVSQHSPKSSPPSERQNRGLSQAGSEASLVVVGERRSSLPQAPDHARQLDGVFSPNDTCSTRPSSTRAVNYQRSVRSTKSLTSSNASLRARYSAARLSGSGLSQTRADLSTRYLSSPWWRSVSLKRKGSQGLGAGHQATKHGRSAASIAQYHASESAWVDALPEPIRHKLENENSAISQDSTEVSTAFTEASKAKQQGGLWNWPQRPSTARMLRFGLSRTQSGRQPRVEIEHVPPNNVARVESRVFPCSQVNVVGMANDTALTPLRRDVSGPSTENSRQSSFSSLAPPIHPSPLPPLRRPRRAHQQAQATFRQDRSGSEDSSLTLNPTDVNNASSSRYLHPTPALIESHPSHSSAAGSAIPETVASTATSSTAAQASTAATSVITVSAVMVPSSSTAVTKSPLRSPAAKRHAGPFTLSPEPTTYRRLSEDSDAGTREILLSDRESVAAPTAGSDTSARASVDELNPNIQSFYPAGAFLTGSIKPSVAAGAAAASPLSGMTEQETAPLPLRRVGALPDMPAPLSSSGHVLSFDTVENVHGQHDSEPSRSFRSARSYRSTSDGSILPSRPLPAVPGRSRGFSLEPVISHRDASFATQSFANDILQRPKAQEIDGLPPRGTQPPFMLMGMVAAATSPTQPTQPTHSSPDQNSVGRGHAHCARRPSRSSTGSRTSPLMGPRPLPSIQSRSTNAPAEQTQALLNRSSPLPQSLAVKSDAQEGQPLSSSAFHESTHNKNARSTHSLMGRGCSWNSAEEQWSTTVMAPSSTLSAVRGTNCPEKRSSEEQVHQDIPATPVETIGYPRLNAESGTVNDDQDAELARLEKSRSRSRTLPRNHSSDNIELPDSTERAPYADTGVQASLAALRARESPGESLRTILARQRILGEPEGAMIEFLRESHILDSETCLDDQEVRAASGPRRRRRAAPYPSRSDSRYSSDELSSSGRSLSHLRVEAARRRRQRNDTSMAEPPGSWLPELSGRGSESSNTVLAAIRLARSIIENAAINADAALSPSLREFRGSRLNVDANVSNQTQKANASLPPDVSPDLSRGGHDVHPKRPSHQRYVTALSHTDLTAPSEERHAQDSDRVAVLGTSETPKTDKYKSMSFHDNTASPVSIENPVVRSNDQCFAAGLLSPPIPTVTRTVLPSLKAHSTDRSGSMQLEPARFAARNSSLDISHTLTAITPSCEQDDRMTRRMLAHQQHQRSRSDVQSSGARSSRFTSYQPEKSRYDAQIEELLLLREKVLQLESSMTQTSRPSFNAGFKGPSGPMSTRAGRSFITEGSARPGTSFVSSNRISRPSKLGYTMPDIMAWQAGLGSTANDTSPNP</sequence>
<dbReference type="EMBL" id="CM003146">
    <property type="protein sequence ID" value="KIS69088.1"/>
    <property type="molecule type" value="Genomic_DNA"/>
</dbReference>
<feature type="region of interest" description="Disordered" evidence="1">
    <location>
        <begin position="1389"/>
        <end position="1419"/>
    </location>
</feature>
<protein>
    <submittedName>
        <fullName evidence="2">Uncharacterized protein</fullName>
    </submittedName>
</protein>
<feature type="region of interest" description="Disordered" evidence="1">
    <location>
        <begin position="1122"/>
        <end position="1211"/>
    </location>
</feature>
<feature type="region of interest" description="Disordered" evidence="1">
    <location>
        <begin position="762"/>
        <end position="796"/>
    </location>
</feature>
<evidence type="ECO:0000313" key="3">
    <source>
        <dbReference type="Proteomes" id="UP000000561"/>
    </source>
</evidence>
<feature type="compositionally biased region" description="Basic and acidic residues" evidence="1">
    <location>
        <begin position="902"/>
        <end position="911"/>
    </location>
</feature>
<feature type="region of interest" description="Disordered" evidence="1">
    <location>
        <begin position="292"/>
        <end position="450"/>
    </location>
</feature>
<dbReference type="OMA" id="IMAWQAG"/>
<accession>A0A0D1CRA2</accession>
<feature type="compositionally biased region" description="Basic residues" evidence="1">
    <location>
        <begin position="255"/>
        <end position="264"/>
    </location>
</feature>
<gene>
    <name evidence="2" type="ORF">UMAG_03066</name>
</gene>
<feature type="compositionally biased region" description="Low complexity" evidence="1">
    <location>
        <begin position="996"/>
        <end position="1011"/>
    </location>
</feature>
<feature type="region of interest" description="Disordered" evidence="1">
    <location>
        <begin position="901"/>
        <end position="940"/>
    </location>
</feature>
<feature type="compositionally biased region" description="Polar residues" evidence="1">
    <location>
        <begin position="347"/>
        <end position="389"/>
    </location>
</feature>
<dbReference type="RefSeq" id="XP_011389431.1">
    <property type="nucleotide sequence ID" value="XM_011391129.1"/>
</dbReference>
<feature type="compositionally biased region" description="Low complexity" evidence="1">
    <location>
        <begin position="165"/>
        <end position="178"/>
    </location>
</feature>
<dbReference type="OrthoDB" id="2555678at2759"/>
<feature type="region of interest" description="Disordered" evidence="1">
    <location>
        <begin position="1271"/>
        <end position="1342"/>
    </location>
</feature>
<dbReference type="Proteomes" id="UP000000561">
    <property type="component" value="Chromosome 7"/>
</dbReference>
<feature type="compositionally biased region" description="Basic residues" evidence="1">
    <location>
        <begin position="1017"/>
        <end position="1026"/>
    </location>
</feature>
<feature type="compositionally biased region" description="Basic and acidic residues" evidence="1">
    <location>
        <begin position="1138"/>
        <end position="1148"/>
    </location>
</feature>
<feature type="compositionally biased region" description="Low complexity" evidence="1">
    <location>
        <begin position="292"/>
        <end position="303"/>
    </location>
</feature>
<feature type="compositionally biased region" description="Polar residues" evidence="1">
    <location>
        <begin position="635"/>
        <end position="646"/>
    </location>
</feature>
<feature type="compositionally biased region" description="Polar residues" evidence="1">
    <location>
        <begin position="419"/>
        <end position="446"/>
    </location>
</feature>
<feature type="region of interest" description="Disordered" evidence="1">
    <location>
        <begin position="159"/>
        <end position="178"/>
    </location>
</feature>
<feature type="region of interest" description="Disordered" evidence="1">
    <location>
        <begin position="628"/>
        <end position="701"/>
    </location>
</feature>
<feature type="region of interest" description="Disordered" evidence="1">
    <location>
        <begin position="1"/>
        <end position="123"/>
    </location>
</feature>
<name>A0A0D1CRA2_MYCMD</name>
<evidence type="ECO:0000256" key="1">
    <source>
        <dbReference type="SAM" id="MobiDB-lite"/>
    </source>
</evidence>
<dbReference type="eggNOG" id="ENOG502RDUK">
    <property type="taxonomic scope" value="Eukaryota"/>
</dbReference>
<organism evidence="2 3">
    <name type="scientific">Mycosarcoma maydis</name>
    <name type="common">Corn smut fungus</name>
    <name type="synonym">Ustilago maydis</name>
    <dbReference type="NCBI Taxonomy" id="5270"/>
    <lineage>
        <taxon>Eukaryota</taxon>
        <taxon>Fungi</taxon>
        <taxon>Dikarya</taxon>
        <taxon>Basidiomycota</taxon>
        <taxon>Ustilaginomycotina</taxon>
        <taxon>Ustilaginomycetes</taxon>
        <taxon>Ustilaginales</taxon>
        <taxon>Ustilaginaceae</taxon>
        <taxon>Mycosarcoma</taxon>
    </lineage>
</organism>
<feature type="region of interest" description="Disordered" evidence="1">
    <location>
        <begin position="996"/>
        <end position="1108"/>
    </location>
</feature>
<feature type="compositionally biased region" description="Low complexity" evidence="1">
    <location>
        <begin position="1298"/>
        <end position="1309"/>
    </location>
</feature>
<feature type="compositionally biased region" description="Low complexity" evidence="1">
    <location>
        <begin position="912"/>
        <end position="923"/>
    </location>
</feature>
<dbReference type="VEuPathDB" id="FungiDB:UMAG_03066"/>
<feature type="region of interest" description="Disordered" evidence="1">
    <location>
        <begin position="1611"/>
        <end position="1631"/>
    </location>
</feature>
<feature type="compositionally biased region" description="Polar residues" evidence="1">
    <location>
        <begin position="683"/>
        <end position="701"/>
    </location>
</feature>
<feature type="region of interest" description="Disordered" evidence="1">
    <location>
        <begin position="129"/>
        <end position="148"/>
    </location>
</feature>
<feature type="compositionally biased region" description="Low complexity" evidence="1">
    <location>
        <begin position="1027"/>
        <end position="1036"/>
    </location>
</feature>
<feature type="compositionally biased region" description="Polar residues" evidence="1">
    <location>
        <begin position="304"/>
        <end position="331"/>
    </location>
</feature>
<keyword evidence="3" id="KW-1185">Reference proteome</keyword>
<feature type="region of interest" description="Disordered" evidence="1">
    <location>
        <begin position="1556"/>
        <end position="1587"/>
    </location>
</feature>
<dbReference type="InParanoid" id="A0A0D1CRA2"/>
<dbReference type="KEGG" id="uma:UMAG_03066"/>
<feature type="compositionally biased region" description="Basic and acidic residues" evidence="1">
    <location>
        <begin position="90"/>
        <end position="104"/>
    </location>
</feature>
<proteinExistence type="predicted"/>